<accession>A0A0W8F2Y5</accession>
<dbReference type="EMBL" id="LNQE01001621">
    <property type="protein sequence ID" value="KUG14755.1"/>
    <property type="molecule type" value="Genomic_DNA"/>
</dbReference>
<name>A0A0W8F2Y5_9ZZZZ</name>
<gene>
    <name evidence="1" type="ORF">ASZ90_015591</name>
</gene>
<sequence>MESKLRGNAGNAVKAILEAAGYEIQDVDAPVDFSAMREDEVLLVLCSNDVAEIEEFDRTKFSLRVDEQELECRKLVFSLEEGLRTEQSLTWGVKEFVRYAGEAALARVLERPLVLSFAAAHQEAPAAVEEPSGGDVSSGIIVPHFPIKVNKQAAGKIAGIPGNPVLRFMPHWFFRYVSSGESTYKDHRVLFDGEGSGAINAINGIRIEADGTAIAEREIPADAEVVKSHLSREEAIEQLSQQLITSLSRQVRIKQVKGDAIFYEEKTIRPDKNNITIDMIQVYVPVWQIRGKKIVEVNATNGEILSVPMDEGVEIL</sequence>
<reference evidence="1" key="1">
    <citation type="journal article" date="2015" name="Proc. Natl. Acad. Sci. U.S.A.">
        <title>Networks of energetic and metabolic interactions define dynamics in microbial communities.</title>
        <authorList>
            <person name="Embree M."/>
            <person name="Liu J.K."/>
            <person name="Al-Bassam M.M."/>
            <person name="Zengler K."/>
        </authorList>
    </citation>
    <scope>NUCLEOTIDE SEQUENCE</scope>
</reference>
<protein>
    <submittedName>
        <fullName evidence="1">Uncharacterized protein</fullName>
    </submittedName>
</protein>
<comment type="caution">
    <text evidence="1">The sequence shown here is derived from an EMBL/GenBank/DDBJ whole genome shotgun (WGS) entry which is preliminary data.</text>
</comment>
<dbReference type="AlphaFoldDB" id="A0A0W8F2Y5"/>
<organism evidence="1">
    <name type="scientific">hydrocarbon metagenome</name>
    <dbReference type="NCBI Taxonomy" id="938273"/>
    <lineage>
        <taxon>unclassified sequences</taxon>
        <taxon>metagenomes</taxon>
        <taxon>ecological metagenomes</taxon>
    </lineage>
</organism>
<evidence type="ECO:0000313" key="1">
    <source>
        <dbReference type="EMBL" id="KUG14755.1"/>
    </source>
</evidence>
<proteinExistence type="predicted"/>